<keyword evidence="2" id="KW-0812">Transmembrane</keyword>
<name>F9Y4Q7_KETVW</name>
<sequence length="339" mass="34590">MGMENPTTTLPPRRDRGVGYIDWAAILGGTVVAAAIAALFMAFGAALGLSTISAEPGEGSFNLWIIVTAVWMVITLVVSYMAGGYIAGRLRRQDDEATADEISTRDGITGLVVWSLGMLLTAWMAGSLISGAASAVGTATNAAGAAVGGMAQGAGAAIGSAAQGVGNAVSDEDSDGLLDYLNSTLMRPAVDGVQQSAQQQPGLVTTPGTPSMDDAELARQSGVVLGNVLRTGEILDTDRQFLIAAVARRTGQTEAEVEARVDETVANIQQARAEAEAAIAEAQQAAIDAAETARKSAILTAFLLTAAALVAAAAAVAGAVRGGRHRDEGRIWGGFSYRI</sequence>
<dbReference type="AlphaFoldDB" id="F9Y4Q7"/>
<keyword evidence="1" id="KW-0175">Coiled coil</keyword>
<keyword evidence="2" id="KW-0472">Membrane</keyword>
<dbReference type="EMBL" id="CP002018">
    <property type="protein sequence ID" value="AEM40614.1"/>
    <property type="molecule type" value="Genomic_DNA"/>
</dbReference>
<feature type="transmembrane region" description="Helical" evidence="2">
    <location>
        <begin position="108"/>
        <end position="126"/>
    </location>
</feature>
<organism evidence="3 4">
    <name type="scientific">Ketogulonicigenium vulgare (strain WSH-001)</name>
    <dbReference type="NCBI Taxonomy" id="759362"/>
    <lineage>
        <taxon>Bacteria</taxon>
        <taxon>Pseudomonadati</taxon>
        <taxon>Pseudomonadota</taxon>
        <taxon>Alphaproteobacteria</taxon>
        <taxon>Rhodobacterales</taxon>
        <taxon>Roseobacteraceae</taxon>
        <taxon>Ketogulonicigenium</taxon>
    </lineage>
</organism>
<evidence type="ECO:0000256" key="2">
    <source>
        <dbReference type="SAM" id="Phobius"/>
    </source>
</evidence>
<accession>F9Y4Q7</accession>
<evidence type="ECO:0000256" key="1">
    <source>
        <dbReference type="SAM" id="Coils"/>
    </source>
</evidence>
<dbReference type="HOGENOM" id="CLU_063844_1_0_5"/>
<dbReference type="OrthoDB" id="7032238at2"/>
<dbReference type="eggNOG" id="COG1196">
    <property type="taxonomic scope" value="Bacteria"/>
</dbReference>
<proteinExistence type="predicted"/>
<evidence type="ECO:0000313" key="3">
    <source>
        <dbReference type="EMBL" id="AEM40614.1"/>
    </source>
</evidence>
<protein>
    <recommendedName>
        <fullName evidence="5">Mll5186 protein</fullName>
    </recommendedName>
</protein>
<feature type="transmembrane region" description="Helical" evidence="2">
    <location>
        <begin position="63"/>
        <end position="87"/>
    </location>
</feature>
<dbReference type="Proteomes" id="UP000000692">
    <property type="component" value="Chromosome"/>
</dbReference>
<gene>
    <name evidence="3" type="ordered locus">KVU_0775</name>
</gene>
<feature type="transmembrane region" description="Helical" evidence="2">
    <location>
        <begin position="297"/>
        <end position="320"/>
    </location>
</feature>
<dbReference type="KEGG" id="kvl:KVU_0775"/>
<evidence type="ECO:0000313" key="4">
    <source>
        <dbReference type="Proteomes" id="UP000000692"/>
    </source>
</evidence>
<reference evidence="3 4" key="1">
    <citation type="journal article" date="2011" name="J. Bacteriol.">
        <title>Complete genome sequence of the industrial strain Ketogulonicigenium vulgare WSH-001.</title>
        <authorList>
            <person name="Liu L."/>
            <person name="Li Y."/>
            <person name="Zhang J."/>
            <person name="Zhou Z."/>
            <person name="Liu J."/>
            <person name="Li X."/>
            <person name="Zhou J."/>
            <person name="Du G."/>
            <person name="Wang L."/>
            <person name="Chen J."/>
        </authorList>
    </citation>
    <scope>NUCLEOTIDE SEQUENCE [LARGE SCALE GENOMIC DNA]</scope>
    <source>
        <strain evidence="3 4">WSH-001</strain>
    </source>
</reference>
<feature type="transmembrane region" description="Helical" evidence="2">
    <location>
        <begin position="20"/>
        <end position="43"/>
    </location>
</feature>
<keyword evidence="4" id="KW-1185">Reference proteome</keyword>
<keyword evidence="2" id="KW-1133">Transmembrane helix</keyword>
<feature type="coiled-coil region" evidence="1">
    <location>
        <begin position="254"/>
        <end position="292"/>
    </location>
</feature>
<evidence type="ECO:0008006" key="5">
    <source>
        <dbReference type="Google" id="ProtNLM"/>
    </source>
</evidence>